<dbReference type="AlphaFoldDB" id="A0A2I0L028"/>
<evidence type="ECO:0000313" key="7">
    <source>
        <dbReference type="Proteomes" id="UP000233551"/>
    </source>
</evidence>
<evidence type="ECO:0000256" key="3">
    <source>
        <dbReference type="PROSITE-ProRule" id="PRU00982"/>
    </source>
</evidence>
<dbReference type="EMBL" id="PGOL01000241">
    <property type="protein sequence ID" value="PKI74078.1"/>
    <property type="molecule type" value="Genomic_DNA"/>
</dbReference>
<feature type="domain" description="NPH3" evidence="5">
    <location>
        <begin position="187"/>
        <end position="449"/>
    </location>
</feature>
<gene>
    <name evidence="6" type="ORF">CRG98_005556</name>
</gene>
<evidence type="ECO:0000259" key="5">
    <source>
        <dbReference type="PROSITE" id="PS51649"/>
    </source>
</evidence>
<dbReference type="InterPro" id="IPR043454">
    <property type="entry name" value="NPH3/RPT2-like"/>
</dbReference>
<dbReference type="Proteomes" id="UP000233551">
    <property type="component" value="Unassembled WGS sequence"/>
</dbReference>
<dbReference type="InterPro" id="IPR000210">
    <property type="entry name" value="BTB/POZ_dom"/>
</dbReference>
<keyword evidence="2" id="KW-0833">Ubl conjugation pathway</keyword>
<dbReference type="Gene3D" id="3.30.710.10">
    <property type="entry name" value="Potassium Channel Kv1.1, Chain A"/>
    <property type="match status" value="1"/>
</dbReference>
<evidence type="ECO:0000256" key="2">
    <source>
        <dbReference type="ARBA" id="ARBA00022786"/>
    </source>
</evidence>
<proteinExistence type="inferred from homology"/>
<protein>
    <submittedName>
        <fullName evidence="6">Uncharacterized protein</fullName>
    </submittedName>
</protein>
<dbReference type="SUPFAM" id="SSF54695">
    <property type="entry name" value="POZ domain"/>
    <property type="match status" value="1"/>
</dbReference>
<name>A0A2I0L028_PUNGR</name>
<evidence type="ECO:0000313" key="6">
    <source>
        <dbReference type="EMBL" id="PKI74078.1"/>
    </source>
</evidence>
<dbReference type="InterPro" id="IPR011333">
    <property type="entry name" value="SKP1/BTB/POZ_sf"/>
</dbReference>
<dbReference type="GO" id="GO:0016567">
    <property type="term" value="P:protein ubiquitination"/>
    <property type="evidence" value="ECO:0007669"/>
    <property type="project" value="UniProtKB-UniPathway"/>
</dbReference>
<comment type="similarity">
    <text evidence="3">Belongs to the NPH3 family.</text>
</comment>
<evidence type="ECO:0000256" key="1">
    <source>
        <dbReference type="ARBA" id="ARBA00004906"/>
    </source>
</evidence>
<comment type="pathway">
    <text evidence="1">Protein modification; protein ubiquitination.</text>
</comment>
<dbReference type="PROSITE" id="PS50097">
    <property type="entry name" value="BTB"/>
    <property type="match status" value="1"/>
</dbReference>
<dbReference type="PANTHER" id="PTHR32370">
    <property type="entry name" value="OS12G0117600 PROTEIN"/>
    <property type="match status" value="1"/>
</dbReference>
<dbReference type="InterPro" id="IPR027356">
    <property type="entry name" value="NPH3_dom"/>
</dbReference>
<sequence length="761" mass="87317">MVANALERRNNTWVLRTEVASDLIVQVGKFSFHLHKLPMVSRSGYINRLVFQKQGVEDKTDPPLVIHLNNLPGGAKAFETVVRFCYGLKFDLTASNIAPSYCAAHFLEMTEDFHESNLLSETEVFLSFVILSSWKDTFLILKSCESLSPWAVELRILKRCSDSICQKACNSPEGFIFGNEIKRQADNWWFEDVSSLRIDHFIEVLGGLKRRGMKAKLVGSCIADWTEKWLSRVTLLDNVTLQKLTYQLQRITIESLIRLLPPEENSVSCNFLLKLLRLGIVMETDPELTNQLDLRIGSMLDRCHVTDLLVKNFGDNEVDTTYDVGVVVRAVESYVSSVSWNPRPKIHAIGRLVDGYLAFIAREKNLRIETFCSLLMSLPKSVHTCDDNLYRAIDMYLKAHPHLTEEERVSICRALDHNKLTKEAREHVMKNDRLPMSMTTRLILLEQVNMMRSMTGTGSNFLRTKTQAVIRSSARKGSGEQLVDSQKEIRMMKEEVDIVKLQLSQLQMCRMELQVKMRRDKFCYKCIVQWTKVVAAKHSEPPAFVTCPICKTKNSSIIYGYDGSSFERHYIQQIHTDSSCASPTTLCSVFFSEAHKFRLRCYYTRQGALADEFKVQRFWRSRKYLHPNHWLSSWVKREIQALMQEEDVDLVAHHILGVIDSIFIRHGPRSRKQPELVQEEFKAAVSEATRPFLAGRAERFTDEMELFLASGLNLEAYDEVYRQQVGRDTTGVTSESPAEDRTSSHVALDMLIFDDISDEAD</sequence>
<dbReference type="UniPathway" id="UPA00143"/>
<dbReference type="Pfam" id="PF00651">
    <property type="entry name" value="BTB"/>
    <property type="match status" value="1"/>
</dbReference>
<accession>A0A2I0L028</accession>
<reference evidence="6 7" key="1">
    <citation type="submission" date="2017-11" db="EMBL/GenBank/DDBJ databases">
        <title>De-novo sequencing of pomegranate (Punica granatum L.) genome.</title>
        <authorList>
            <person name="Akparov Z."/>
            <person name="Amiraslanov A."/>
            <person name="Hajiyeva S."/>
            <person name="Abbasov M."/>
            <person name="Kaur K."/>
            <person name="Hamwieh A."/>
            <person name="Solovyev V."/>
            <person name="Salamov A."/>
            <person name="Braich B."/>
            <person name="Kosarev P."/>
            <person name="Mahmoud A."/>
            <person name="Hajiyev E."/>
            <person name="Babayeva S."/>
            <person name="Izzatullayeva V."/>
            <person name="Mammadov A."/>
            <person name="Mammadov A."/>
            <person name="Sharifova S."/>
            <person name="Ojaghi J."/>
            <person name="Eynullazada K."/>
            <person name="Bayramov B."/>
            <person name="Abdulazimova A."/>
            <person name="Shahmuradov I."/>
        </authorList>
    </citation>
    <scope>NUCLEOTIDE SEQUENCE [LARGE SCALE GENOMIC DNA]</scope>
    <source>
        <strain evidence="7">cv. AG2017</strain>
        <tissue evidence="6">Leaf</tissue>
    </source>
</reference>
<dbReference type="STRING" id="22663.A0A2I0L028"/>
<dbReference type="Pfam" id="PF03000">
    <property type="entry name" value="NPH3"/>
    <property type="match status" value="1"/>
</dbReference>
<keyword evidence="7" id="KW-1185">Reference proteome</keyword>
<evidence type="ECO:0000259" key="4">
    <source>
        <dbReference type="PROSITE" id="PS50097"/>
    </source>
</evidence>
<comment type="caution">
    <text evidence="6">The sequence shown here is derived from an EMBL/GenBank/DDBJ whole genome shotgun (WGS) entry which is preliminary data.</text>
</comment>
<dbReference type="PROSITE" id="PS51649">
    <property type="entry name" value="NPH3"/>
    <property type="match status" value="1"/>
</dbReference>
<organism evidence="6 7">
    <name type="scientific">Punica granatum</name>
    <name type="common">Pomegranate</name>
    <dbReference type="NCBI Taxonomy" id="22663"/>
    <lineage>
        <taxon>Eukaryota</taxon>
        <taxon>Viridiplantae</taxon>
        <taxon>Streptophyta</taxon>
        <taxon>Embryophyta</taxon>
        <taxon>Tracheophyta</taxon>
        <taxon>Spermatophyta</taxon>
        <taxon>Magnoliopsida</taxon>
        <taxon>eudicotyledons</taxon>
        <taxon>Gunneridae</taxon>
        <taxon>Pentapetalae</taxon>
        <taxon>rosids</taxon>
        <taxon>malvids</taxon>
        <taxon>Myrtales</taxon>
        <taxon>Lythraceae</taxon>
        <taxon>Punica</taxon>
    </lineage>
</organism>
<feature type="domain" description="BTB" evidence="4">
    <location>
        <begin position="21"/>
        <end position="94"/>
    </location>
</feature>